<comment type="caution">
    <text evidence="1">The sequence shown here is derived from an EMBL/GenBank/DDBJ whole genome shotgun (WGS) entry which is preliminary data.</text>
</comment>
<protein>
    <submittedName>
        <fullName evidence="1">Uncharacterized protein</fullName>
    </submittedName>
</protein>
<dbReference type="EMBL" id="LBWB01000034">
    <property type="protein sequence ID" value="KKQ98829.1"/>
    <property type="molecule type" value="Genomic_DNA"/>
</dbReference>
<name>A0A0G0PL24_9BACT</name>
<dbReference type="PATRIC" id="fig|1618574.4.peg.1668"/>
<reference evidence="1 2" key="1">
    <citation type="journal article" date="2015" name="Nature">
        <title>rRNA introns, odd ribosomes, and small enigmatic genomes across a large radiation of phyla.</title>
        <authorList>
            <person name="Brown C.T."/>
            <person name="Hug L.A."/>
            <person name="Thomas B.C."/>
            <person name="Sharon I."/>
            <person name="Castelle C.J."/>
            <person name="Singh A."/>
            <person name="Wilkins M.J."/>
            <person name="Williams K.H."/>
            <person name="Banfield J.F."/>
        </authorList>
    </citation>
    <scope>NUCLEOTIDE SEQUENCE [LARGE SCALE GENOMIC DNA]</scope>
</reference>
<gene>
    <name evidence="1" type="ORF">UT24_C0034G0007</name>
</gene>
<evidence type="ECO:0000313" key="1">
    <source>
        <dbReference type="EMBL" id="KKQ98829.1"/>
    </source>
</evidence>
<accession>A0A0G0PL24</accession>
<organism evidence="1 2">
    <name type="scientific">Candidatus Woesebacteria bacterium GW2011_GWB1_39_12</name>
    <dbReference type="NCBI Taxonomy" id="1618574"/>
    <lineage>
        <taxon>Bacteria</taxon>
        <taxon>Candidatus Woeseibacteriota</taxon>
    </lineage>
</organism>
<sequence>MGTSKVLQKPQILEIIGSTIRIKHPDIFGYKATSMTAPLTAAGTSLTVRDNNGLTDDDWFILGTVGNAKTEECDVNGTVTRGTALTITNTTKFSHEIDTSITKILERGIKIYGASTDGGSGTLIASVDAITTPIADAISIQWDKEYTEYTLISTDTAYSFYYVVFTDGTTSSSASDYIASSGVPYNTGKAIAESALKLVRAEVDGSLITWEWLLEKVNDFQDATTNYVLPDGTMKDWPFEIVEDVTSITTTLNQNSYAVSSLSTNLKYPDSFQGIIQVKVGSEIMEYMDLDAYEDEYNGIAKTTVSTAASAGNTTLVLTDSYEFGESGTAYVGIDTITYTGNTESTGTLTGIPASGIGSITTTQAVGTVVWQGVKPATPSKYTLFNGNILLDIPIDSDTAGKKIKVKYYGVVPRVDSLSDTLPMPFTYIAKYYIGAEIEYRKKNMENGDRLTARFVSELQKQAQKQLTHMPEMQDYYTYIE</sequence>
<evidence type="ECO:0000313" key="2">
    <source>
        <dbReference type="Proteomes" id="UP000033881"/>
    </source>
</evidence>
<dbReference type="AlphaFoldDB" id="A0A0G0PL24"/>
<dbReference type="Proteomes" id="UP000033881">
    <property type="component" value="Unassembled WGS sequence"/>
</dbReference>
<dbReference type="STRING" id="1618574.UT24_C0034G0007"/>
<proteinExistence type="predicted"/>